<feature type="chain" id="PRO_5015628215" evidence="1">
    <location>
        <begin position="21"/>
        <end position="410"/>
    </location>
</feature>
<name>A0A2S6IB84_9BACT</name>
<dbReference type="RefSeq" id="WP_104419289.1">
    <property type="nucleotide sequence ID" value="NZ_PTJC01000005.1"/>
</dbReference>
<protein>
    <submittedName>
        <fullName evidence="2">Uncharacterized protein DUF4861</fullName>
    </submittedName>
</protein>
<proteinExistence type="predicted"/>
<dbReference type="OrthoDB" id="846806at2"/>
<dbReference type="AlphaFoldDB" id="A0A2S6IB84"/>
<evidence type="ECO:0000313" key="3">
    <source>
        <dbReference type="Proteomes" id="UP000237662"/>
    </source>
</evidence>
<reference evidence="2 3" key="1">
    <citation type="submission" date="2018-02" db="EMBL/GenBank/DDBJ databases">
        <title>Genomic Encyclopedia of Archaeal and Bacterial Type Strains, Phase II (KMG-II): from individual species to whole genera.</title>
        <authorList>
            <person name="Goeker M."/>
        </authorList>
    </citation>
    <scope>NUCLEOTIDE SEQUENCE [LARGE SCALE GENOMIC DNA]</scope>
    <source>
        <strain evidence="2 3">DSM 29526</strain>
    </source>
</reference>
<dbReference type="EMBL" id="PTJC01000005">
    <property type="protein sequence ID" value="PPK88758.1"/>
    <property type="molecule type" value="Genomic_DNA"/>
</dbReference>
<sequence length="410" mass="45595">MLKTTGSGLFFLLLSTAATGQSASTEKQLSVTNPLQTERKDAAILVAADNIAEGKLMGYHFQHNGREVPYQTVDTDGDDRDDAYLLMLDLPAGATTTLTARELGDDVAPTFAPRTQAEISHKINGSWKDREYLEGEFVNVDSLRVPDEHTDHSWYIRYEGPGWESDLVGYRFYLDWRNATDVFGKKRPEMVLQNVGQDGFDSYHEPSDWGMDVLKVGPSLGLGSLATWTEGAALRVETTDSVSSRVAENGPLRSKIRTRYYGWEAHDQKTDVVSELSIEAGSRMTRHDVRLSEPLPNLATGIVKLETGTPLRGQAGDYAYLATWGDQSLAEDGLGLAVIYRIEDLIEITEDANSHVVVLRPDGKNALTYYFLAAWEQEPNAIDSQADFEKYLDEQLVRLSHPLEVKVSAR</sequence>
<dbReference type="InterPro" id="IPR032342">
    <property type="entry name" value="DUF4861"/>
</dbReference>
<accession>A0A2S6IB84</accession>
<keyword evidence="3" id="KW-1185">Reference proteome</keyword>
<feature type="signal peptide" evidence="1">
    <location>
        <begin position="1"/>
        <end position="20"/>
    </location>
</feature>
<organism evidence="2 3">
    <name type="scientific">Neolewinella xylanilytica</name>
    <dbReference type="NCBI Taxonomy" id="1514080"/>
    <lineage>
        <taxon>Bacteria</taxon>
        <taxon>Pseudomonadati</taxon>
        <taxon>Bacteroidota</taxon>
        <taxon>Saprospiria</taxon>
        <taxon>Saprospirales</taxon>
        <taxon>Lewinellaceae</taxon>
        <taxon>Neolewinella</taxon>
    </lineage>
</organism>
<dbReference type="Pfam" id="PF16153">
    <property type="entry name" value="DUF4861"/>
    <property type="match status" value="1"/>
</dbReference>
<dbReference type="Proteomes" id="UP000237662">
    <property type="component" value="Unassembled WGS sequence"/>
</dbReference>
<keyword evidence="1" id="KW-0732">Signal</keyword>
<evidence type="ECO:0000256" key="1">
    <source>
        <dbReference type="SAM" id="SignalP"/>
    </source>
</evidence>
<gene>
    <name evidence="2" type="ORF">CLV84_1729</name>
</gene>
<evidence type="ECO:0000313" key="2">
    <source>
        <dbReference type="EMBL" id="PPK88758.1"/>
    </source>
</evidence>
<comment type="caution">
    <text evidence="2">The sequence shown here is derived from an EMBL/GenBank/DDBJ whole genome shotgun (WGS) entry which is preliminary data.</text>
</comment>